<protein>
    <submittedName>
        <fullName evidence="8">Uncharacterized protein</fullName>
    </submittedName>
</protein>
<dbReference type="PANTHER" id="PTHR33281:SF19">
    <property type="entry name" value="VOLTAGE-DEPENDENT ANION CHANNEL-FORMING PROTEIN YNEE"/>
    <property type="match status" value="1"/>
</dbReference>
<dbReference type="Pfam" id="PF25539">
    <property type="entry name" value="Bestrophin_2"/>
    <property type="match status" value="1"/>
</dbReference>
<keyword evidence="6" id="KW-0406">Ion transport</keyword>
<keyword evidence="5" id="KW-1133">Transmembrane helix</keyword>
<evidence type="ECO:0000256" key="7">
    <source>
        <dbReference type="ARBA" id="ARBA00023136"/>
    </source>
</evidence>
<dbReference type="InterPro" id="IPR044669">
    <property type="entry name" value="YneE/VCCN1/2-like"/>
</dbReference>
<proteinExistence type="predicted"/>
<evidence type="ECO:0000313" key="8">
    <source>
        <dbReference type="EMBL" id="GFH16334.1"/>
    </source>
</evidence>
<keyword evidence="2" id="KW-0813">Transport</keyword>
<dbReference type="GO" id="GO:0005254">
    <property type="term" value="F:chloride channel activity"/>
    <property type="evidence" value="ECO:0007669"/>
    <property type="project" value="InterPro"/>
</dbReference>
<reference evidence="8 9" key="1">
    <citation type="submission" date="2020-02" db="EMBL/GenBank/DDBJ databases">
        <title>Draft genome sequence of Haematococcus lacustris strain NIES-144.</title>
        <authorList>
            <person name="Morimoto D."/>
            <person name="Nakagawa S."/>
            <person name="Yoshida T."/>
            <person name="Sawayama S."/>
        </authorList>
    </citation>
    <scope>NUCLEOTIDE SEQUENCE [LARGE SCALE GENOMIC DNA]</scope>
    <source>
        <strain evidence="8 9">NIES-144</strain>
    </source>
</reference>
<keyword evidence="3" id="KW-1003">Cell membrane</keyword>
<dbReference type="GO" id="GO:0005886">
    <property type="term" value="C:plasma membrane"/>
    <property type="evidence" value="ECO:0007669"/>
    <property type="project" value="UniProtKB-SubCell"/>
</dbReference>
<dbReference type="Proteomes" id="UP000485058">
    <property type="component" value="Unassembled WGS sequence"/>
</dbReference>
<dbReference type="AlphaFoldDB" id="A0A699ZBR6"/>
<name>A0A699ZBR6_HAELA</name>
<gene>
    <name evidence="8" type="ORF">HaLaN_12731</name>
</gene>
<keyword evidence="7" id="KW-0472">Membrane</keyword>
<keyword evidence="9" id="KW-1185">Reference proteome</keyword>
<sequence length="180" mass="20048">MMVDMRDWVFRTNSSYGRWDEARKMWGGLLNRSRDIMRQAWLLLVLAQGATLFPTEDLAARQALARWMVAFARALRIHFQPEVTLESELGGILTPRELDHTARFLVLWLSLLPFSLYGSLGPWTIPVVLATTAAVEQPAVPAQAVHRKVPRVAAAAVAAACQYATCYALMSHVSLPATET</sequence>
<comment type="caution">
    <text evidence="8">The sequence shown here is derived from an EMBL/GenBank/DDBJ whole genome shotgun (WGS) entry which is preliminary data.</text>
</comment>
<accession>A0A699ZBR6</accession>
<evidence type="ECO:0000256" key="5">
    <source>
        <dbReference type="ARBA" id="ARBA00022989"/>
    </source>
</evidence>
<evidence type="ECO:0000256" key="3">
    <source>
        <dbReference type="ARBA" id="ARBA00022475"/>
    </source>
</evidence>
<evidence type="ECO:0000313" key="9">
    <source>
        <dbReference type="Proteomes" id="UP000485058"/>
    </source>
</evidence>
<evidence type="ECO:0000256" key="2">
    <source>
        <dbReference type="ARBA" id="ARBA00022448"/>
    </source>
</evidence>
<evidence type="ECO:0000256" key="1">
    <source>
        <dbReference type="ARBA" id="ARBA00004651"/>
    </source>
</evidence>
<comment type="subcellular location">
    <subcellularLocation>
        <location evidence="1">Cell membrane</location>
        <topology evidence="1">Multi-pass membrane protein</topology>
    </subcellularLocation>
</comment>
<evidence type="ECO:0000256" key="6">
    <source>
        <dbReference type="ARBA" id="ARBA00023065"/>
    </source>
</evidence>
<dbReference type="PANTHER" id="PTHR33281">
    <property type="entry name" value="UPF0187 PROTEIN YNEE"/>
    <property type="match status" value="1"/>
</dbReference>
<evidence type="ECO:0000256" key="4">
    <source>
        <dbReference type="ARBA" id="ARBA00022692"/>
    </source>
</evidence>
<keyword evidence="4" id="KW-0812">Transmembrane</keyword>
<organism evidence="8 9">
    <name type="scientific">Haematococcus lacustris</name>
    <name type="common">Green alga</name>
    <name type="synonym">Haematococcus pluvialis</name>
    <dbReference type="NCBI Taxonomy" id="44745"/>
    <lineage>
        <taxon>Eukaryota</taxon>
        <taxon>Viridiplantae</taxon>
        <taxon>Chlorophyta</taxon>
        <taxon>core chlorophytes</taxon>
        <taxon>Chlorophyceae</taxon>
        <taxon>CS clade</taxon>
        <taxon>Chlamydomonadales</taxon>
        <taxon>Haematococcaceae</taxon>
        <taxon>Haematococcus</taxon>
    </lineage>
</organism>
<dbReference type="EMBL" id="BLLF01000981">
    <property type="protein sequence ID" value="GFH16334.1"/>
    <property type="molecule type" value="Genomic_DNA"/>
</dbReference>